<gene>
    <name evidence="2" type="ORF">JOE61_001809</name>
</gene>
<evidence type="ECO:0000313" key="2">
    <source>
        <dbReference type="EMBL" id="MBM7507995.1"/>
    </source>
</evidence>
<protein>
    <recommendedName>
        <fullName evidence="4">Lipoprotein</fullName>
    </recommendedName>
</protein>
<organism evidence="2 3">
    <name type="scientific">Nocardioides salarius</name>
    <dbReference type="NCBI Taxonomy" id="374513"/>
    <lineage>
        <taxon>Bacteria</taxon>
        <taxon>Bacillati</taxon>
        <taxon>Actinomycetota</taxon>
        <taxon>Actinomycetes</taxon>
        <taxon>Propionibacteriales</taxon>
        <taxon>Nocardioidaceae</taxon>
        <taxon>Nocardioides</taxon>
    </lineage>
</organism>
<feature type="region of interest" description="Disordered" evidence="1">
    <location>
        <begin position="25"/>
        <end position="52"/>
    </location>
</feature>
<dbReference type="EMBL" id="JAFBBZ010000001">
    <property type="protein sequence ID" value="MBM7507995.1"/>
    <property type="molecule type" value="Genomic_DNA"/>
</dbReference>
<sequence>MAGWARRTAEVAALLAASAALVGCGDDGDGSSAGDDQTGDSAGSSAFAEQEGAEIRDASGEAMGQLESVRVRGDITMGGDEISLDLATSTAGDCTGTLTLDGAEAEVLSVGGQAWFRPSEEFWTSQAGPQADQVIDLVAGRWVVLGEDDGFAEFCDLDQLLDELVESDTESTYETGEQSEVDGIAVVAVESTDEDGETSTGYVAVEEPHHLVRIEKTEGEDTGTVTFTEFDEPLEVEAPADEDMVDLDSL</sequence>
<dbReference type="Proteomes" id="UP000732378">
    <property type="component" value="Unassembled WGS sequence"/>
</dbReference>
<accession>A0ABS2M9Z1</accession>
<keyword evidence="3" id="KW-1185">Reference proteome</keyword>
<evidence type="ECO:0008006" key="4">
    <source>
        <dbReference type="Google" id="ProtNLM"/>
    </source>
</evidence>
<dbReference type="RefSeq" id="WP_193669744.1">
    <property type="nucleotide sequence ID" value="NZ_JACDTV010000010.1"/>
</dbReference>
<feature type="compositionally biased region" description="Low complexity" evidence="1">
    <location>
        <begin position="30"/>
        <end position="46"/>
    </location>
</feature>
<dbReference type="PROSITE" id="PS51257">
    <property type="entry name" value="PROKAR_LIPOPROTEIN"/>
    <property type="match status" value="1"/>
</dbReference>
<proteinExistence type="predicted"/>
<evidence type="ECO:0000256" key="1">
    <source>
        <dbReference type="SAM" id="MobiDB-lite"/>
    </source>
</evidence>
<dbReference type="Gene3D" id="2.50.20.20">
    <property type="match status" value="1"/>
</dbReference>
<evidence type="ECO:0000313" key="3">
    <source>
        <dbReference type="Proteomes" id="UP000732378"/>
    </source>
</evidence>
<comment type="caution">
    <text evidence="2">The sequence shown here is derived from an EMBL/GenBank/DDBJ whole genome shotgun (WGS) entry which is preliminary data.</text>
</comment>
<name>A0ABS2M9Z1_9ACTN</name>
<reference evidence="2 3" key="1">
    <citation type="submission" date="2021-01" db="EMBL/GenBank/DDBJ databases">
        <title>Sequencing the genomes of 1000 actinobacteria strains.</title>
        <authorList>
            <person name="Klenk H.-P."/>
        </authorList>
    </citation>
    <scope>NUCLEOTIDE SEQUENCE [LARGE SCALE GENOMIC DNA]</scope>
    <source>
        <strain evidence="2 3">DSM 18239</strain>
    </source>
</reference>